<keyword evidence="2" id="KW-1185">Reference proteome</keyword>
<organism evidence="1 2">
    <name type="scientific">Neolentinus lepideus HHB14362 ss-1</name>
    <dbReference type="NCBI Taxonomy" id="1314782"/>
    <lineage>
        <taxon>Eukaryota</taxon>
        <taxon>Fungi</taxon>
        <taxon>Dikarya</taxon>
        <taxon>Basidiomycota</taxon>
        <taxon>Agaricomycotina</taxon>
        <taxon>Agaricomycetes</taxon>
        <taxon>Gloeophyllales</taxon>
        <taxon>Gloeophyllaceae</taxon>
        <taxon>Neolentinus</taxon>
    </lineage>
</organism>
<dbReference type="AlphaFoldDB" id="A0A165PVZ9"/>
<proteinExistence type="predicted"/>
<accession>A0A165PVZ9</accession>
<sequence>MTQHAQYHDASNAWHVYKIVPEALVAICRPCIFRKYITTTYNDWYSAADFMATFGLYFADMPIR</sequence>
<dbReference type="InParanoid" id="A0A165PVZ9"/>
<protein>
    <submittedName>
        <fullName evidence="1">Uncharacterized protein</fullName>
    </submittedName>
</protein>
<dbReference type="Proteomes" id="UP000076761">
    <property type="component" value="Unassembled WGS sequence"/>
</dbReference>
<dbReference type="EMBL" id="KV425605">
    <property type="protein sequence ID" value="KZT21570.1"/>
    <property type="molecule type" value="Genomic_DNA"/>
</dbReference>
<evidence type="ECO:0000313" key="2">
    <source>
        <dbReference type="Proteomes" id="UP000076761"/>
    </source>
</evidence>
<name>A0A165PVZ9_9AGAM</name>
<gene>
    <name evidence="1" type="ORF">NEOLEDRAFT_1139180</name>
</gene>
<reference evidence="1 2" key="1">
    <citation type="journal article" date="2016" name="Mol. Biol. Evol.">
        <title>Comparative Genomics of Early-Diverging Mushroom-Forming Fungi Provides Insights into the Origins of Lignocellulose Decay Capabilities.</title>
        <authorList>
            <person name="Nagy L.G."/>
            <person name="Riley R."/>
            <person name="Tritt A."/>
            <person name="Adam C."/>
            <person name="Daum C."/>
            <person name="Floudas D."/>
            <person name="Sun H."/>
            <person name="Yadav J.S."/>
            <person name="Pangilinan J."/>
            <person name="Larsson K.H."/>
            <person name="Matsuura K."/>
            <person name="Barry K."/>
            <person name="Labutti K."/>
            <person name="Kuo R."/>
            <person name="Ohm R.A."/>
            <person name="Bhattacharya S.S."/>
            <person name="Shirouzu T."/>
            <person name="Yoshinaga Y."/>
            <person name="Martin F.M."/>
            <person name="Grigoriev I.V."/>
            <person name="Hibbett D.S."/>
        </authorList>
    </citation>
    <scope>NUCLEOTIDE SEQUENCE [LARGE SCALE GENOMIC DNA]</scope>
    <source>
        <strain evidence="1 2">HHB14362 ss-1</strain>
    </source>
</reference>
<evidence type="ECO:0000313" key="1">
    <source>
        <dbReference type="EMBL" id="KZT21570.1"/>
    </source>
</evidence>